<comment type="subcellular location">
    <subcellularLocation>
        <location evidence="1 7">Nucleus</location>
    </subcellularLocation>
</comment>
<feature type="compositionally biased region" description="Low complexity" evidence="8">
    <location>
        <begin position="445"/>
        <end position="467"/>
    </location>
</feature>
<feature type="domain" description="E2F/DP family winged-helix DNA-binding" evidence="10">
    <location>
        <begin position="190"/>
        <end position="272"/>
    </location>
</feature>
<dbReference type="InterPro" id="IPR036390">
    <property type="entry name" value="WH_DNA-bd_sf"/>
</dbReference>
<dbReference type="InterPro" id="IPR014889">
    <property type="entry name" value="Transc_factor_DP_C"/>
</dbReference>
<comment type="similarity">
    <text evidence="2 7">Belongs to the E2F/DP family.</text>
</comment>
<evidence type="ECO:0000256" key="3">
    <source>
        <dbReference type="ARBA" id="ARBA00023015"/>
    </source>
</evidence>
<dbReference type="CDD" id="cd14458">
    <property type="entry name" value="DP_DD"/>
    <property type="match status" value="1"/>
</dbReference>
<feature type="compositionally biased region" description="Acidic residues" evidence="8">
    <location>
        <begin position="468"/>
        <end position="490"/>
    </location>
</feature>
<dbReference type="GO" id="GO:0005634">
    <property type="term" value="C:nucleus"/>
    <property type="evidence" value="ECO:0007669"/>
    <property type="project" value="UniProtKB-SubCell"/>
</dbReference>
<keyword evidence="6 7" id="KW-0539">Nucleus</keyword>
<protein>
    <submittedName>
        <fullName evidence="12">Transcription factor Dp-1</fullName>
    </submittedName>
</protein>
<evidence type="ECO:0000256" key="2">
    <source>
        <dbReference type="ARBA" id="ARBA00010940"/>
    </source>
</evidence>
<keyword evidence="3 7" id="KW-0805">Transcription regulation</keyword>
<dbReference type="KEGG" id="ccal:108622631"/>
<evidence type="ECO:0000313" key="12">
    <source>
        <dbReference type="RefSeq" id="XP_017876135.1"/>
    </source>
</evidence>
<dbReference type="InterPro" id="IPR037241">
    <property type="entry name" value="E2F-DP_heterodim"/>
</dbReference>
<dbReference type="Pfam" id="PF08781">
    <property type="entry name" value="DP"/>
    <property type="match status" value="1"/>
</dbReference>
<dbReference type="AlphaFoldDB" id="A0AAJ7ITE0"/>
<evidence type="ECO:0000256" key="8">
    <source>
        <dbReference type="SAM" id="MobiDB-lite"/>
    </source>
</evidence>
<evidence type="ECO:0000313" key="11">
    <source>
        <dbReference type="Proteomes" id="UP000694925"/>
    </source>
</evidence>
<keyword evidence="11" id="KW-1185">Reference proteome</keyword>
<dbReference type="GO" id="GO:0000977">
    <property type="term" value="F:RNA polymerase II transcription regulatory region sequence-specific DNA binding"/>
    <property type="evidence" value="ECO:0007669"/>
    <property type="project" value="TreeGrafter"/>
</dbReference>
<dbReference type="PANTHER" id="PTHR12548">
    <property type="entry name" value="TRANSCRIPTION FACTOR DP"/>
    <property type="match status" value="1"/>
</dbReference>
<dbReference type="SMART" id="SM01372">
    <property type="entry name" value="E2F_TDP"/>
    <property type="match status" value="1"/>
</dbReference>
<dbReference type="RefSeq" id="XP_017876135.1">
    <property type="nucleotide sequence ID" value="XM_018020646.2"/>
</dbReference>
<keyword evidence="4 7" id="KW-0238">DNA-binding</keyword>
<organism evidence="11 12">
    <name type="scientific">Ceratina calcarata</name>
    <dbReference type="NCBI Taxonomy" id="156304"/>
    <lineage>
        <taxon>Eukaryota</taxon>
        <taxon>Metazoa</taxon>
        <taxon>Ecdysozoa</taxon>
        <taxon>Arthropoda</taxon>
        <taxon>Hexapoda</taxon>
        <taxon>Insecta</taxon>
        <taxon>Pterygota</taxon>
        <taxon>Neoptera</taxon>
        <taxon>Endopterygota</taxon>
        <taxon>Hymenoptera</taxon>
        <taxon>Apocrita</taxon>
        <taxon>Aculeata</taxon>
        <taxon>Apoidea</taxon>
        <taxon>Anthophila</taxon>
        <taxon>Apidae</taxon>
        <taxon>Ceratina</taxon>
        <taxon>Zadontomerus</taxon>
    </lineage>
</organism>
<dbReference type="InterPro" id="IPR015648">
    <property type="entry name" value="Transcrpt_fac_DP"/>
</dbReference>
<dbReference type="FunFam" id="1.10.10.10:FF:000047">
    <property type="entry name" value="Transcription factor"/>
    <property type="match status" value="1"/>
</dbReference>
<evidence type="ECO:0000259" key="9">
    <source>
        <dbReference type="SMART" id="SM01138"/>
    </source>
</evidence>
<dbReference type="SUPFAM" id="SSF81995">
    <property type="entry name" value="beta-sandwich domain of Sec23/24"/>
    <property type="match status" value="1"/>
</dbReference>
<dbReference type="GO" id="GO:0000981">
    <property type="term" value="F:DNA-binding transcription factor activity, RNA polymerase II-specific"/>
    <property type="evidence" value="ECO:0007669"/>
    <property type="project" value="TreeGrafter"/>
</dbReference>
<dbReference type="InterPro" id="IPR038168">
    <property type="entry name" value="TF_DP_C_sf"/>
</dbReference>
<feature type="region of interest" description="Disordered" evidence="8">
    <location>
        <begin position="138"/>
        <end position="193"/>
    </location>
</feature>
<evidence type="ECO:0000256" key="6">
    <source>
        <dbReference type="ARBA" id="ARBA00023242"/>
    </source>
</evidence>
<name>A0AAJ7ITE0_9HYME</name>
<dbReference type="SMART" id="SM01138">
    <property type="entry name" value="DP"/>
    <property type="match status" value="1"/>
</dbReference>
<dbReference type="CTD" id="13450"/>
<evidence type="ECO:0000256" key="7">
    <source>
        <dbReference type="RuleBase" id="RU003796"/>
    </source>
</evidence>
<dbReference type="Gene3D" id="1.20.140.80">
    <property type="entry name" value="Transcription factor DP"/>
    <property type="match status" value="1"/>
</dbReference>
<dbReference type="SUPFAM" id="SSF144074">
    <property type="entry name" value="E2F-DP heterodimerization region"/>
    <property type="match status" value="1"/>
</dbReference>
<dbReference type="InterPro" id="IPR003316">
    <property type="entry name" value="E2F_WHTH_DNA-bd_dom"/>
</dbReference>
<dbReference type="GeneID" id="108622631"/>
<dbReference type="Pfam" id="PF02319">
    <property type="entry name" value="WHD_E2F_TDP"/>
    <property type="match status" value="1"/>
</dbReference>
<evidence type="ECO:0000256" key="5">
    <source>
        <dbReference type="ARBA" id="ARBA00023163"/>
    </source>
</evidence>
<evidence type="ECO:0000259" key="10">
    <source>
        <dbReference type="SMART" id="SM01372"/>
    </source>
</evidence>
<dbReference type="GO" id="GO:0051726">
    <property type="term" value="P:regulation of cell cycle"/>
    <property type="evidence" value="ECO:0007669"/>
    <property type="project" value="InterPro"/>
</dbReference>
<feature type="compositionally biased region" description="Basic residues" evidence="8">
    <location>
        <begin position="184"/>
        <end position="193"/>
    </location>
</feature>
<keyword evidence="5 7" id="KW-0804">Transcription</keyword>
<dbReference type="SUPFAM" id="SSF46785">
    <property type="entry name" value="Winged helix' DNA-binding domain"/>
    <property type="match status" value="1"/>
</dbReference>
<feature type="domain" description="Transcription factor DP C-terminal" evidence="9">
    <location>
        <begin position="279"/>
        <end position="422"/>
    </location>
</feature>
<dbReference type="Proteomes" id="UP000694925">
    <property type="component" value="Unplaced"/>
</dbReference>
<proteinExistence type="inferred from homology"/>
<gene>
    <name evidence="12" type="primary">LOC108622631</name>
</gene>
<evidence type="ECO:0000256" key="4">
    <source>
        <dbReference type="ARBA" id="ARBA00023125"/>
    </source>
</evidence>
<dbReference type="Gene3D" id="1.10.10.10">
    <property type="entry name" value="Winged helix-like DNA-binding domain superfamily/Winged helix DNA-binding domain"/>
    <property type="match status" value="1"/>
</dbReference>
<accession>A0AAJ7ITE0</accession>
<dbReference type="GO" id="GO:0005667">
    <property type="term" value="C:transcription regulator complex"/>
    <property type="evidence" value="ECO:0007669"/>
    <property type="project" value="InterPro"/>
</dbReference>
<dbReference type="InterPro" id="IPR036388">
    <property type="entry name" value="WH-like_DNA-bd_sf"/>
</dbReference>
<sequence>MTQQNKTMNFLIHDANGHPQVIKVVQSTANKALGGIVSTTNAGGLKVFKTPSQESQVLPSNAQVLRTISLQNPSTPGQRLVTIPLQNTKLATTKAGEPVLTKTIQLTSAQMSDIKQAIVSQQQQQQQQQQSQQQQQQTQQSQQQSANHQIVKDTSGKTYISPILDHSGSRKRQDAETGDFVPDKRRKTEKVGKGLRHFSMKVCEKVKKKGTTSYNEVADELVGEFTNPAHINSLTDQQYDQKNIRRRVYDALNVLMAMNIISKEKKEIRWLGLPTNSLQECLALEKDKKKKIERIKAKTQQLHQLILSHISYKNLVERNRVNESLRGPPKPNSAIQLPFLIVNTSKKTVIDCSISNDKTEYLFNFNDKFEIHDDIEVLKQMGLAFGLEKGECTEENLKTAKLMVPKSLEKYVEQLASGDLEKFIPVTIPGPSTSMEDLDAKLEGSRPPSSSHTSLSEDVLSPPSQYYSEEEDEDDESDQDDQADSDLEVN</sequence>
<feature type="region of interest" description="Disordered" evidence="8">
    <location>
        <begin position="425"/>
        <end position="490"/>
    </location>
</feature>
<dbReference type="PANTHER" id="PTHR12548:SF9">
    <property type="entry name" value="TRANSCRIPTION FACTOR DP"/>
    <property type="match status" value="1"/>
</dbReference>
<evidence type="ECO:0000256" key="1">
    <source>
        <dbReference type="ARBA" id="ARBA00004123"/>
    </source>
</evidence>
<reference evidence="12" key="1">
    <citation type="submission" date="2025-08" db="UniProtKB">
        <authorList>
            <consortium name="RefSeq"/>
        </authorList>
    </citation>
    <scope>IDENTIFICATION</scope>
    <source>
        <tissue evidence="12">Whole body</tissue>
    </source>
</reference>
<dbReference type="FunFam" id="1.20.140.80:FF:000001">
    <property type="entry name" value="Transcription factor"/>
    <property type="match status" value="1"/>
</dbReference>